<dbReference type="EC" id="3.6.1.23" evidence="2"/>
<feature type="domain" description="dUTPase-like" evidence="5">
    <location>
        <begin position="22"/>
        <end position="148"/>
    </location>
</feature>
<evidence type="ECO:0000259" key="5">
    <source>
        <dbReference type="Pfam" id="PF00692"/>
    </source>
</evidence>
<evidence type="ECO:0000313" key="6">
    <source>
        <dbReference type="EMBL" id="QHT18287.1"/>
    </source>
</evidence>
<dbReference type="InterPro" id="IPR029054">
    <property type="entry name" value="dUTPase-like"/>
</dbReference>
<evidence type="ECO:0000256" key="2">
    <source>
        <dbReference type="ARBA" id="ARBA00012379"/>
    </source>
</evidence>
<reference evidence="6" key="1">
    <citation type="journal article" date="2020" name="Nature">
        <title>Giant virus diversity and host interactions through global metagenomics.</title>
        <authorList>
            <person name="Schulz F."/>
            <person name="Roux S."/>
            <person name="Paez-Espino D."/>
            <person name="Jungbluth S."/>
            <person name="Walsh D.A."/>
            <person name="Denef V.J."/>
            <person name="McMahon K.D."/>
            <person name="Konstantinidis K.T."/>
            <person name="Eloe-Fadrosh E.A."/>
            <person name="Kyrpides N.C."/>
            <person name="Woyke T."/>
        </authorList>
    </citation>
    <scope>NUCLEOTIDE SEQUENCE</scope>
    <source>
        <strain evidence="6">GVMAG-M-3300023174-46</strain>
    </source>
</reference>
<keyword evidence="4" id="KW-0546">Nucleotide metabolism</keyword>
<accession>A0A6C0DNV2</accession>
<dbReference type="InterPro" id="IPR036157">
    <property type="entry name" value="dUTPase-like_sf"/>
</dbReference>
<protein>
    <recommendedName>
        <fullName evidence="2">dUTP diphosphatase</fullName>
        <ecNumber evidence="2">3.6.1.23</ecNumber>
    </recommendedName>
</protein>
<evidence type="ECO:0000256" key="1">
    <source>
        <dbReference type="ARBA" id="ARBA00006581"/>
    </source>
</evidence>
<dbReference type="InterPro" id="IPR008181">
    <property type="entry name" value="dUTPase"/>
</dbReference>
<dbReference type="Gene3D" id="2.70.40.10">
    <property type="match status" value="1"/>
</dbReference>
<organism evidence="6">
    <name type="scientific">viral metagenome</name>
    <dbReference type="NCBI Taxonomy" id="1070528"/>
    <lineage>
        <taxon>unclassified sequences</taxon>
        <taxon>metagenomes</taxon>
        <taxon>organismal metagenomes</taxon>
    </lineage>
</organism>
<dbReference type="GO" id="GO:0006226">
    <property type="term" value="P:dUMP biosynthetic process"/>
    <property type="evidence" value="ECO:0007669"/>
    <property type="project" value="InterPro"/>
</dbReference>
<keyword evidence="3" id="KW-0378">Hydrolase</keyword>
<sequence>MELLLLPTTPHAAEYYESKKLSGENAGFDLFVPRKVVFSPGERKFVSMEVKAILQTNSAIAKHYWLLPRSSMSKTGLMMMNSVGVIDRSYRGELIAALWNTTDKEVVVEIGQRLVQIVAGDMTSFDSVKVISQLDTTERGEGGFGSTGV</sequence>
<dbReference type="PANTHER" id="PTHR11241">
    <property type="entry name" value="DEOXYURIDINE 5'-TRIPHOSPHATE NUCLEOTIDOHYDROLASE"/>
    <property type="match status" value="1"/>
</dbReference>
<evidence type="ECO:0000256" key="3">
    <source>
        <dbReference type="ARBA" id="ARBA00022801"/>
    </source>
</evidence>
<dbReference type="PANTHER" id="PTHR11241:SF0">
    <property type="entry name" value="DEOXYURIDINE 5'-TRIPHOSPHATE NUCLEOTIDOHYDROLASE"/>
    <property type="match status" value="1"/>
</dbReference>
<dbReference type="GO" id="GO:0046081">
    <property type="term" value="P:dUTP catabolic process"/>
    <property type="evidence" value="ECO:0007669"/>
    <property type="project" value="InterPro"/>
</dbReference>
<evidence type="ECO:0000256" key="4">
    <source>
        <dbReference type="ARBA" id="ARBA00023080"/>
    </source>
</evidence>
<dbReference type="GO" id="GO:0004170">
    <property type="term" value="F:dUTP diphosphatase activity"/>
    <property type="evidence" value="ECO:0007669"/>
    <property type="project" value="UniProtKB-EC"/>
</dbReference>
<dbReference type="EMBL" id="MN739654">
    <property type="protein sequence ID" value="QHT18287.1"/>
    <property type="molecule type" value="Genomic_DNA"/>
</dbReference>
<dbReference type="AlphaFoldDB" id="A0A6C0DNV2"/>
<name>A0A6C0DNV2_9ZZZZ</name>
<proteinExistence type="inferred from homology"/>
<comment type="similarity">
    <text evidence="1">Belongs to the dUTPase family.</text>
</comment>
<dbReference type="CDD" id="cd07557">
    <property type="entry name" value="trimeric_dUTPase"/>
    <property type="match status" value="1"/>
</dbReference>
<dbReference type="InterPro" id="IPR033704">
    <property type="entry name" value="dUTPase_trimeric"/>
</dbReference>
<dbReference type="GO" id="GO:0000287">
    <property type="term" value="F:magnesium ion binding"/>
    <property type="evidence" value="ECO:0007669"/>
    <property type="project" value="InterPro"/>
</dbReference>
<dbReference type="Pfam" id="PF00692">
    <property type="entry name" value="dUTPase"/>
    <property type="match status" value="1"/>
</dbReference>
<dbReference type="SUPFAM" id="SSF51283">
    <property type="entry name" value="dUTPase-like"/>
    <property type="match status" value="1"/>
</dbReference>